<dbReference type="AlphaFoldDB" id="A0AAV6FTK5"/>
<feature type="region of interest" description="Disordered" evidence="1">
    <location>
        <begin position="73"/>
        <end position="98"/>
    </location>
</feature>
<evidence type="ECO:0000313" key="2">
    <source>
        <dbReference type="EMBL" id="KAG5263696.1"/>
    </source>
</evidence>
<proteinExistence type="predicted"/>
<gene>
    <name evidence="2" type="ORF">AALO_G00267620</name>
</gene>
<name>A0AAV6FTK5_9TELE</name>
<evidence type="ECO:0000313" key="3">
    <source>
        <dbReference type="Proteomes" id="UP000823561"/>
    </source>
</evidence>
<protein>
    <submittedName>
        <fullName evidence="2">Uncharacterized protein</fullName>
    </submittedName>
</protein>
<reference evidence="2" key="1">
    <citation type="submission" date="2020-10" db="EMBL/GenBank/DDBJ databases">
        <title>Chromosome-scale genome assembly of the Allis shad, Alosa alosa.</title>
        <authorList>
            <person name="Margot Z."/>
            <person name="Christophe K."/>
            <person name="Cabau C."/>
            <person name="Louis A."/>
            <person name="Berthelot C."/>
            <person name="Parey E."/>
            <person name="Roest Crollius H."/>
            <person name="Montfort J."/>
            <person name="Robinson-Rechavi M."/>
            <person name="Bucao C."/>
            <person name="Bouchez O."/>
            <person name="Gislard M."/>
            <person name="Lluch J."/>
            <person name="Milhes M."/>
            <person name="Lampietro C."/>
            <person name="Lopez Roques C."/>
            <person name="Donnadieu C."/>
            <person name="Braasch I."/>
            <person name="Desvignes T."/>
            <person name="Postlethwait J."/>
            <person name="Bobe J."/>
            <person name="Guiguen Y."/>
        </authorList>
    </citation>
    <scope>NUCLEOTIDE SEQUENCE</scope>
    <source>
        <strain evidence="2">M-15738</strain>
        <tissue evidence="2">Blood</tissue>
    </source>
</reference>
<organism evidence="2 3">
    <name type="scientific">Alosa alosa</name>
    <name type="common">allis shad</name>
    <dbReference type="NCBI Taxonomy" id="278164"/>
    <lineage>
        <taxon>Eukaryota</taxon>
        <taxon>Metazoa</taxon>
        <taxon>Chordata</taxon>
        <taxon>Craniata</taxon>
        <taxon>Vertebrata</taxon>
        <taxon>Euteleostomi</taxon>
        <taxon>Actinopterygii</taxon>
        <taxon>Neopterygii</taxon>
        <taxon>Teleostei</taxon>
        <taxon>Clupei</taxon>
        <taxon>Clupeiformes</taxon>
        <taxon>Clupeoidei</taxon>
        <taxon>Clupeidae</taxon>
        <taxon>Alosa</taxon>
    </lineage>
</organism>
<sequence>MSAKPLSSARTRGWTSLQTAWVLHGMGKSLTELRQSDVSSGFVDVQVARWRRPYSLLWESKGEPGVRMVQPNSLSLSYPPPPQRSSARPTAFHPHLFI</sequence>
<evidence type="ECO:0000256" key="1">
    <source>
        <dbReference type="SAM" id="MobiDB-lite"/>
    </source>
</evidence>
<keyword evidence="3" id="KW-1185">Reference proteome</keyword>
<dbReference type="EMBL" id="JADWDJ010000021">
    <property type="protein sequence ID" value="KAG5263696.1"/>
    <property type="molecule type" value="Genomic_DNA"/>
</dbReference>
<accession>A0AAV6FTK5</accession>
<comment type="caution">
    <text evidence="2">The sequence shown here is derived from an EMBL/GenBank/DDBJ whole genome shotgun (WGS) entry which is preliminary data.</text>
</comment>
<dbReference type="Proteomes" id="UP000823561">
    <property type="component" value="Chromosome 21"/>
</dbReference>